<dbReference type="AlphaFoldDB" id="A0A4R6IV54"/>
<comment type="caution">
    <text evidence="2">The sequence shown here is derived from an EMBL/GenBank/DDBJ whole genome shotgun (WGS) entry which is preliminary data.</text>
</comment>
<reference evidence="2 3" key="1">
    <citation type="submission" date="2019-03" db="EMBL/GenBank/DDBJ databases">
        <title>Genomic Encyclopedia of Archaeal and Bacterial Type Strains, Phase II (KMG-II): from individual species to whole genera.</title>
        <authorList>
            <person name="Goeker M."/>
        </authorList>
    </citation>
    <scope>NUCLEOTIDE SEQUENCE [LARGE SCALE GENOMIC DNA]</scope>
    <source>
        <strain evidence="2 3">DSM 28323</strain>
    </source>
</reference>
<keyword evidence="1" id="KW-0472">Membrane</keyword>
<gene>
    <name evidence="2" type="ORF">BC659_1825</name>
</gene>
<feature type="transmembrane region" description="Helical" evidence="1">
    <location>
        <begin position="59"/>
        <end position="79"/>
    </location>
</feature>
<accession>A0A4R6IV54</accession>
<name>A0A4R6IV54_9BACT</name>
<keyword evidence="3" id="KW-1185">Reference proteome</keyword>
<dbReference type="EMBL" id="SNWP01000011">
    <property type="protein sequence ID" value="TDO26519.1"/>
    <property type="molecule type" value="Genomic_DNA"/>
</dbReference>
<evidence type="ECO:0000313" key="2">
    <source>
        <dbReference type="EMBL" id="TDO26519.1"/>
    </source>
</evidence>
<evidence type="ECO:0000256" key="1">
    <source>
        <dbReference type="SAM" id="Phobius"/>
    </source>
</evidence>
<proteinExistence type="predicted"/>
<keyword evidence="1" id="KW-0812">Transmembrane</keyword>
<dbReference type="RefSeq" id="WP_133474364.1">
    <property type="nucleotide sequence ID" value="NZ_SNWP01000011.1"/>
</dbReference>
<evidence type="ECO:0000313" key="3">
    <source>
        <dbReference type="Proteomes" id="UP000295741"/>
    </source>
</evidence>
<feature type="transmembrane region" description="Helical" evidence="1">
    <location>
        <begin position="28"/>
        <end position="47"/>
    </location>
</feature>
<sequence>MTIQLKIPTGYLLFSNEQFQVVHTRKKWYDGELFSFISWMVLFGFLIKRASDSHDYRNLILGLYIALVVAHLIKFGFFLRAVFVKRRNPVTDTIWVKDIRKIKIKPTLFGNRVIKVYHHRNDVYRVTAHRVDLDGMNFAGQLGDLGIAVE</sequence>
<organism evidence="2 3">
    <name type="scientific">Sediminibacterium goheungense</name>
    <dbReference type="NCBI Taxonomy" id="1086393"/>
    <lineage>
        <taxon>Bacteria</taxon>
        <taxon>Pseudomonadati</taxon>
        <taxon>Bacteroidota</taxon>
        <taxon>Chitinophagia</taxon>
        <taxon>Chitinophagales</taxon>
        <taxon>Chitinophagaceae</taxon>
        <taxon>Sediminibacterium</taxon>
    </lineage>
</organism>
<dbReference type="Proteomes" id="UP000295741">
    <property type="component" value="Unassembled WGS sequence"/>
</dbReference>
<keyword evidence="1" id="KW-1133">Transmembrane helix</keyword>
<protein>
    <submittedName>
        <fullName evidence="2">Uncharacterized protein</fullName>
    </submittedName>
</protein>